<reference evidence="1 2" key="1">
    <citation type="journal article" date="2015" name="Stand. Genomic Sci.">
        <title>Genomic Encyclopedia of Bacterial and Archaeal Type Strains, Phase III: the genomes of soil and plant-associated and newly described type strains.</title>
        <authorList>
            <person name="Whitman W.B."/>
            <person name="Woyke T."/>
            <person name="Klenk H.P."/>
            <person name="Zhou Y."/>
            <person name="Lilburn T.G."/>
            <person name="Beck B.J."/>
            <person name="De Vos P."/>
            <person name="Vandamme P."/>
            <person name="Eisen J.A."/>
            <person name="Garrity G."/>
            <person name="Hugenholtz P."/>
            <person name="Kyrpides N.C."/>
        </authorList>
    </citation>
    <scope>NUCLEOTIDE SEQUENCE [LARGE SCALE GENOMIC DNA]</scope>
    <source>
        <strain evidence="1 2">CGMCC 1.2546</strain>
    </source>
</reference>
<evidence type="ECO:0000313" key="1">
    <source>
        <dbReference type="EMBL" id="TWI18724.1"/>
    </source>
</evidence>
<keyword evidence="2" id="KW-1185">Reference proteome</keyword>
<organism evidence="1 2">
    <name type="scientific">Mesorhizobium tianshanense</name>
    <dbReference type="NCBI Taxonomy" id="39844"/>
    <lineage>
        <taxon>Bacteria</taxon>
        <taxon>Pseudomonadati</taxon>
        <taxon>Pseudomonadota</taxon>
        <taxon>Alphaproteobacteria</taxon>
        <taxon>Hyphomicrobiales</taxon>
        <taxon>Phyllobacteriaceae</taxon>
        <taxon>Mesorhizobium</taxon>
    </lineage>
</organism>
<dbReference type="EMBL" id="VLKT01000090">
    <property type="protein sequence ID" value="TWI18724.1"/>
    <property type="molecule type" value="Genomic_DNA"/>
</dbReference>
<gene>
    <name evidence="1" type="ORF">IQ26_07254</name>
</gene>
<proteinExistence type="predicted"/>
<comment type="caution">
    <text evidence="1">The sequence shown here is derived from an EMBL/GenBank/DDBJ whole genome shotgun (WGS) entry which is preliminary data.</text>
</comment>
<sequence length="197" mass="21022">MIGAIKGLAGVLLAAAMLYGMQRTTPLYSDIISPVPVAGRQGERVDTSAFAIGVADVHLAREVMASSFGRTRTYTTSGVWVIIEAAAAAKQESLSLTSAKWLGPNGVRHALSQRFSAMSGMLGSERLEPGIPRPMLMAFEVPESQLSGATLLIARSALTPLAEEAWIEMTDVRAQDIRPAVTLGRGNRSQPWTLEAE</sequence>
<dbReference type="OrthoDB" id="7375531at2"/>
<name>A0A562MFP9_9HYPH</name>
<protein>
    <submittedName>
        <fullName evidence="1">Uncharacterized protein</fullName>
    </submittedName>
</protein>
<dbReference type="Proteomes" id="UP000317122">
    <property type="component" value="Unassembled WGS sequence"/>
</dbReference>
<dbReference type="AlphaFoldDB" id="A0A562MFP9"/>
<accession>A0A562MFP9</accession>
<evidence type="ECO:0000313" key="2">
    <source>
        <dbReference type="Proteomes" id="UP000317122"/>
    </source>
</evidence>